<dbReference type="InterPro" id="IPR009057">
    <property type="entry name" value="Homeodomain-like_sf"/>
</dbReference>
<evidence type="ECO:0000259" key="5">
    <source>
        <dbReference type="PROSITE" id="PS01124"/>
    </source>
</evidence>
<proteinExistence type="predicted"/>
<dbReference type="EMBL" id="FZNN01000023">
    <property type="protein sequence ID" value="SNR77793.1"/>
    <property type="molecule type" value="Genomic_DNA"/>
</dbReference>
<dbReference type="AlphaFoldDB" id="A0A238Z4N4"/>
<dbReference type="SMART" id="SM00342">
    <property type="entry name" value="HTH_ARAC"/>
    <property type="match status" value="1"/>
</dbReference>
<name>A0A238Z4N4_9RHOB</name>
<dbReference type="Pfam" id="PF12833">
    <property type="entry name" value="HTH_18"/>
    <property type="match status" value="1"/>
</dbReference>
<evidence type="ECO:0000256" key="4">
    <source>
        <dbReference type="SAM" id="MobiDB-lite"/>
    </source>
</evidence>
<dbReference type="Gene3D" id="1.10.10.60">
    <property type="entry name" value="Homeodomain-like"/>
    <property type="match status" value="2"/>
</dbReference>
<dbReference type="RefSeq" id="WP_089273255.1">
    <property type="nucleotide sequence ID" value="NZ_FZNN01000023.1"/>
</dbReference>
<dbReference type="GO" id="GO:0043565">
    <property type="term" value="F:sequence-specific DNA binding"/>
    <property type="evidence" value="ECO:0007669"/>
    <property type="project" value="InterPro"/>
</dbReference>
<dbReference type="PANTHER" id="PTHR46796:SF2">
    <property type="entry name" value="TRANSCRIPTIONAL REGULATORY PROTEIN"/>
    <property type="match status" value="1"/>
</dbReference>
<dbReference type="Proteomes" id="UP000198417">
    <property type="component" value="Unassembled WGS sequence"/>
</dbReference>
<keyword evidence="3" id="KW-0804">Transcription</keyword>
<dbReference type="PROSITE" id="PS01124">
    <property type="entry name" value="HTH_ARAC_FAMILY_2"/>
    <property type="match status" value="1"/>
</dbReference>
<keyword evidence="7" id="KW-1185">Reference proteome</keyword>
<evidence type="ECO:0000313" key="7">
    <source>
        <dbReference type="Proteomes" id="UP000198417"/>
    </source>
</evidence>
<dbReference type="OrthoDB" id="9816011at2"/>
<protein>
    <submittedName>
        <fullName evidence="6">AraC-type DNA-binding protein</fullName>
    </submittedName>
</protein>
<organism evidence="6 7">
    <name type="scientific">Puniceibacterium sediminis</name>
    <dbReference type="NCBI Taxonomy" id="1608407"/>
    <lineage>
        <taxon>Bacteria</taxon>
        <taxon>Pseudomonadati</taxon>
        <taxon>Pseudomonadota</taxon>
        <taxon>Alphaproteobacteria</taxon>
        <taxon>Rhodobacterales</taxon>
        <taxon>Paracoccaceae</taxon>
        <taxon>Puniceibacterium</taxon>
    </lineage>
</organism>
<sequence>MPHDLVSGSGALSHRQNRWDNPAGMQMDGMLAKTVVRTLVAHFRENLDQPMMLRELAEDMGHSSFCVIRAFRKLTGITPMRYLSALRLYRAKQMLLRTGDSVISICYEVGYESLGSFNNRFKAVVGLTPTGLRQLRDQLDPHALLPVCGGDADDALQLRATAYFAAGNAYARLAGLKRAPHTELPGWGQEAVAFAIPWSGDVNALLLPRSVLRSEPLGHEALCAVPHLPDIALRQSTEFDPPLLPVLAAGEAAQSVLAPCTRYRQ</sequence>
<feature type="region of interest" description="Disordered" evidence="4">
    <location>
        <begin position="1"/>
        <end position="21"/>
    </location>
</feature>
<accession>A0A238Z4N4</accession>
<dbReference type="PANTHER" id="PTHR46796">
    <property type="entry name" value="HTH-TYPE TRANSCRIPTIONAL ACTIVATOR RHAS-RELATED"/>
    <property type="match status" value="1"/>
</dbReference>
<keyword evidence="2 6" id="KW-0238">DNA-binding</keyword>
<gene>
    <name evidence="6" type="ORF">SAMN06265370_12317</name>
</gene>
<evidence type="ECO:0000256" key="2">
    <source>
        <dbReference type="ARBA" id="ARBA00023125"/>
    </source>
</evidence>
<dbReference type="InterPro" id="IPR018062">
    <property type="entry name" value="HTH_AraC-typ_CS"/>
</dbReference>
<evidence type="ECO:0000256" key="1">
    <source>
        <dbReference type="ARBA" id="ARBA00023015"/>
    </source>
</evidence>
<reference evidence="6 7" key="1">
    <citation type="submission" date="2017-06" db="EMBL/GenBank/DDBJ databases">
        <authorList>
            <person name="Kim H.J."/>
            <person name="Triplett B.A."/>
        </authorList>
    </citation>
    <scope>NUCLEOTIDE SEQUENCE [LARGE SCALE GENOMIC DNA]</scope>
    <source>
        <strain evidence="6 7">DSM 29052</strain>
    </source>
</reference>
<dbReference type="GO" id="GO:0003700">
    <property type="term" value="F:DNA-binding transcription factor activity"/>
    <property type="evidence" value="ECO:0007669"/>
    <property type="project" value="InterPro"/>
</dbReference>
<dbReference type="InterPro" id="IPR050204">
    <property type="entry name" value="AraC_XylS_family_regulators"/>
</dbReference>
<dbReference type="InterPro" id="IPR018060">
    <property type="entry name" value="HTH_AraC"/>
</dbReference>
<evidence type="ECO:0000256" key="3">
    <source>
        <dbReference type="ARBA" id="ARBA00023163"/>
    </source>
</evidence>
<feature type="domain" description="HTH araC/xylS-type" evidence="5">
    <location>
        <begin position="37"/>
        <end position="135"/>
    </location>
</feature>
<evidence type="ECO:0000313" key="6">
    <source>
        <dbReference type="EMBL" id="SNR77793.1"/>
    </source>
</evidence>
<dbReference type="PROSITE" id="PS00041">
    <property type="entry name" value="HTH_ARAC_FAMILY_1"/>
    <property type="match status" value="1"/>
</dbReference>
<dbReference type="SUPFAM" id="SSF46689">
    <property type="entry name" value="Homeodomain-like"/>
    <property type="match status" value="2"/>
</dbReference>
<keyword evidence="1" id="KW-0805">Transcription regulation</keyword>